<accession>A0A7V3RGY1</accession>
<dbReference type="SUPFAM" id="SSF50998">
    <property type="entry name" value="Quinoprotein alcohol dehydrogenase-like"/>
    <property type="match status" value="1"/>
</dbReference>
<gene>
    <name evidence="1" type="ORF">ENX68_02815</name>
</gene>
<comment type="caution">
    <text evidence="1">The sequence shown here is derived from an EMBL/GenBank/DDBJ whole genome shotgun (WGS) entry which is preliminary data.</text>
</comment>
<protein>
    <recommendedName>
        <fullName evidence="2">WD40 repeat domain-containing protein</fullName>
    </recommendedName>
</protein>
<reference evidence="1" key="1">
    <citation type="journal article" date="2020" name="mSystems">
        <title>Genome- and Community-Level Interaction Insights into Carbon Utilization and Element Cycling Functions of Hydrothermarchaeota in Hydrothermal Sediment.</title>
        <authorList>
            <person name="Zhou Z."/>
            <person name="Liu Y."/>
            <person name="Xu W."/>
            <person name="Pan J."/>
            <person name="Luo Z.H."/>
            <person name="Li M."/>
        </authorList>
    </citation>
    <scope>NUCLEOTIDE SEQUENCE [LARGE SCALE GENOMIC DNA]</scope>
    <source>
        <strain evidence="1">SpSt-961</strain>
    </source>
</reference>
<sequence>MRKMIIVITFAVCFIWAEVKVEKVLETTSTEEYNQWIVKNKKCLPGLRPILVDVEPQSIRGIEDTVNAEHKIYYYSDSGRLLKREIIKYPHTYFYIPLTLDRIIVTKSYGYKSGTKEEYTVKNSQGETIFEPQSFVSYIGMGLYIESHISEGDIPDGIDARVFDHNYNEIGVIKDLAGVDLSQLRIAYDERYAVFRGMVGSRRPVICINKKGETVWRKEFEPSVSELFISADGTRIGIHHGNHITILNEDGSLISTFTPFGQIRAFKCGISPNGNYLIASNFSRPLKLSFYNVATGTMMWCDDSTLAKNRDVAKSIHIDVKQRIIVLSESNNLYIFDKNGKLEYKQNLNLGTEMHRVPGERKNGIVWSKVVEVPARDWFAEVSGEYLIITLGRGGINDCYRTVRRRIVYRIVETK</sequence>
<dbReference type="EMBL" id="DTOZ01000073">
    <property type="protein sequence ID" value="HGE77918.1"/>
    <property type="molecule type" value="Genomic_DNA"/>
</dbReference>
<dbReference type="InterPro" id="IPR015943">
    <property type="entry name" value="WD40/YVTN_repeat-like_dom_sf"/>
</dbReference>
<proteinExistence type="predicted"/>
<organism evidence="1">
    <name type="scientific">candidate division WOR-3 bacterium</name>
    <dbReference type="NCBI Taxonomy" id="2052148"/>
    <lineage>
        <taxon>Bacteria</taxon>
        <taxon>Bacteria division WOR-3</taxon>
    </lineage>
</organism>
<evidence type="ECO:0008006" key="2">
    <source>
        <dbReference type="Google" id="ProtNLM"/>
    </source>
</evidence>
<evidence type="ECO:0000313" key="1">
    <source>
        <dbReference type="EMBL" id="HGE77918.1"/>
    </source>
</evidence>
<name>A0A7V3RGY1_UNCW3</name>
<dbReference type="InterPro" id="IPR011047">
    <property type="entry name" value="Quinoprotein_ADH-like_sf"/>
</dbReference>
<dbReference type="AlphaFoldDB" id="A0A7V3RGY1"/>
<dbReference type="Gene3D" id="2.130.10.10">
    <property type="entry name" value="YVTN repeat-like/Quinoprotein amine dehydrogenase"/>
    <property type="match status" value="1"/>
</dbReference>